<dbReference type="AlphaFoldDB" id="A0A317ECI8"/>
<protein>
    <recommendedName>
        <fullName evidence="4">WG repeat-containing protein</fullName>
    </recommendedName>
</protein>
<comment type="caution">
    <text evidence="2">The sequence shown here is derived from an EMBL/GenBank/DDBJ whole genome shotgun (WGS) entry which is preliminary data.</text>
</comment>
<evidence type="ECO:0000313" key="3">
    <source>
        <dbReference type="Proteomes" id="UP000246077"/>
    </source>
</evidence>
<keyword evidence="1" id="KW-0732">Signal</keyword>
<dbReference type="EMBL" id="QGLF01000001">
    <property type="protein sequence ID" value="PWR24004.1"/>
    <property type="molecule type" value="Genomic_DNA"/>
</dbReference>
<evidence type="ECO:0000313" key="2">
    <source>
        <dbReference type="EMBL" id="PWR24004.1"/>
    </source>
</evidence>
<accession>A0A317ECI8</accession>
<sequence length="462" mass="48122">MSYLGRVLGFVALLAFGGGAALAEDGEGWSVPGFKAEMYRHPLDPAADPADYENWDAAGLRFLGPDGKVVAAFTGQGDTESWELLRADIRIEGVAEPLAAFRHYWGGAHCCSRVEVFRLGGIPGLLAVSPRQEGDTVGIVETPAGWFVPSHDASFAYAFDRSFAGSPFPPVYWRLTAAGFVPAPEQQRVDAAGRPALLEACRRPGVYEEGVPSCDDVPFYLTGDAELAALLAEVAPGAGQEPLKWLARMPAAVFERFAEGEAAKALALLKAAGAPPEVGRILVQAFAARHHWRELVALNGFETLVAPLLEDGIVVPAAGRGLVQPVSALRGPLAGFARIDCPADGEARVELLDRFGAGLGLATLDHCPVLASPLYLGGKAPVPALLAAYRGEAISALVVPTAAGGMVVPVDVPDLEVIGATDADGDGKAETIAVKRSGRAGEPVTCPLSEAPALIACLDGLP</sequence>
<proteinExistence type="predicted"/>
<dbReference type="OrthoDB" id="7291495at2"/>
<feature type="chain" id="PRO_5016458675" description="WG repeat-containing protein" evidence="1">
    <location>
        <begin position="24"/>
        <end position="462"/>
    </location>
</feature>
<keyword evidence="3" id="KW-1185">Reference proteome</keyword>
<name>A0A317ECI8_9PROT</name>
<feature type="signal peptide" evidence="1">
    <location>
        <begin position="1"/>
        <end position="23"/>
    </location>
</feature>
<reference evidence="3" key="1">
    <citation type="submission" date="2018-05" db="EMBL/GenBank/DDBJ databases">
        <title>Zavarzinia sp. HR-AS.</title>
        <authorList>
            <person name="Lee Y."/>
            <person name="Jeon C.O."/>
        </authorList>
    </citation>
    <scope>NUCLEOTIDE SEQUENCE [LARGE SCALE GENOMIC DNA]</scope>
    <source>
        <strain evidence="3">DSM 1231</strain>
    </source>
</reference>
<evidence type="ECO:0000256" key="1">
    <source>
        <dbReference type="SAM" id="SignalP"/>
    </source>
</evidence>
<gene>
    <name evidence="2" type="ORF">DKG75_05535</name>
</gene>
<dbReference type="Proteomes" id="UP000246077">
    <property type="component" value="Unassembled WGS sequence"/>
</dbReference>
<organism evidence="2 3">
    <name type="scientific">Zavarzinia compransoris</name>
    <dbReference type="NCBI Taxonomy" id="1264899"/>
    <lineage>
        <taxon>Bacteria</taxon>
        <taxon>Pseudomonadati</taxon>
        <taxon>Pseudomonadota</taxon>
        <taxon>Alphaproteobacteria</taxon>
        <taxon>Rhodospirillales</taxon>
        <taxon>Zavarziniaceae</taxon>
        <taxon>Zavarzinia</taxon>
    </lineage>
</organism>
<evidence type="ECO:0008006" key="4">
    <source>
        <dbReference type="Google" id="ProtNLM"/>
    </source>
</evidence>
<dbReference type="RefSeq" id="WP_109920035.1">
    <property type="nucleotide sequence ID" value="NZ_QGLF01000001.1"/>
</dbReference>